<dbReference type="Proteomes" id="UP000600918">
    <property type="component" value="Unassembled WGS sequence"/>
</dbReference>
<dbReference type="EMBL" id="JACSDY010000009">
    <property type="protein sequence ID" value="KAF7420086.1"/>
    <property type="molecule type" value="Genomic_DNA"/>
</dbReference>
<reference evidence="1" key="1">
    <citation type="journal article" date="2020" name="G3 (Bethesda)">
        <title>High-Quality Assemblies for Three Invasive Social Wasps from the &lt;i&gt;Vespula&lt;/i&gt; Genus.</title>
        <authorList>
            <person name="Harrop T.W.R."/>
            <person name="Guhlin J."/>
            <person name="McLaughlin G.M."/>
            <person name="Permina E."/>
            <person name="Stockwell P."/>
            <person name="Gilligan J."/>
            <person name="Le Lec M.F."/>
            <person name="Gruber M.A.M."/>
            <person name="Quinn O."/>
            <person name="Lovegrove M."/>
            <person name="Duncan E.J."/>
            <person name="Remnant E.J."/>
            <person name="Van Eeckhoven J."/>
            <person name="Graham B."/>
            <person name="Knapp R.A."/>
            <person name="Langford K.W."/>
            <person name="Kronenberg Z."/>
            <person name="Press M.O."/>
            <person name="Eacker S.M."/>
            <person name="Wilson-Rankin E.E."/>
            <person name="Purcell J."/>
            <person name="Lester P.J."/>
            <person name="Dearden P.K."/>
        </authorList>
    </citation>
    <scope>NUCLEOTIDE SEQUENCE</scope>
    <source>
        <strain evidence="1">Volc-1</strain>
    </source>
</reference>
<dbReference type="PANTHER" id="PTHR47331">
    <property type="entry name" value="PHD-TYPE DOMAIN-CONTAINING PROTEIN"/>
    <property type="match status" value="1"/>
</dbReference>
<comment type="caution">
    <text evidence="1">The sequence shown here is derived from an EMBL/GenBank/DDBJ whole genome shotgun (WGS) entry which is preliminary data.</text>
</comment>
<dbReference type="AlphaFoldDB" id="A0A834NX45"/>
<proteinExistence type="predicted"/>
<accession>A0A834NX45</accession>
<evidence type="ECO:0000313" key="2">
    <source>
        <dbReference type="Proteomes" id="UP000600918"/>
    </source>
</evidence>
<protein>
    <submittedName>
        <fullName evidence="1">Uncharacterized protein</fullName>
    </submittedName>
</protein>
<organism evidence="1 2">
    <name type="scientific">Vespula pensylvanica</name>
    <name type="common">Western yellow jacket</name>
    <name type="synonym">Wasp</name>
    <dbReference type="NCBI Taxonomy" id="30213"/>
    <lineage>
        <taxon>Eukaryota</taxon>
        <taxon>Metazoa</taxon>
        <taxon>Ecdysozoa</taxon>
        <taxon>Arthropoda</taxon>
        <taxon>Hexapoda</taxon>
        <taxon>Insecta</taxon>
        <taxon>Pterygota</taxon>
        <taxon>Neoptera</taxon>
        <taxon>Endopterygota</taxon>
        <taxon>Hymenoptera</taxon>
        <taxon>Apocrita</taxon>
        <taxon>Aculeata</taxon>
        <taxon>Vespoidea</taxon>
        <taxon>Vespidae</taxon>
        <taxon>Vespinae</taxon>
        <taxon>Vespula</taxon>
    </lineage>
</organism>
<keyword evidence="2" id="KW-1185">Reference proteome</keyword>
<evidence type="ECO:0000313" key="1">
    <source>
        <dbReference type="EMBL" id="KAF7420086.1"/>
    </source>
</evidence>
<name>A0A834NX45_VESPE</name>
<gene>
    <name evidence="1" type="ORF">H0235_010383</name>
</gene>
<sequence length="313" mass="36364">MRGVAIQKLSREYRWFSSTYDSVGQIVYAGYIHRTSLWITSCIPDISDVRCERVKKFVANCVAEIRRIEAPHHWCNVDSLNNPTDIISRELLLRDIFGNACGMVRWAYMVTQSRESMALVMRAKQERVQEFISNCKNKRNGKPVLSRSSTVQELEEIMIIVFRMNQKELLANEFKQLSEGTSKSKRTLSNLRSFVDSNGLIRVGDRPMYIKEKRRRNQGKLKVYVAVLVPLATGAVHLEVVSNLTTEFFIESLKRDHAYNNNYGWETRNYTEDYMKDYNRFEAVYHVCIILVRSVNSCINRFSDNCGKSLLLI</sequence>